<feature type="transmembrane region" description="Helical" evidence="1">
    <location>
        <begin position="34"/>
        <end position="57"/>
    </location>
</feature>
<organism evidence="2 3">
    <name type="scientific">Paenibacillus albus</name>
    <dbReference type="NCBI Taxonomy" id="2495582"/>
    <lineage>
        <taxon>Bacteria</taxon>
        <taxon>Bacillati</taxon>
        <taxon>Bacillota</taxon>
        <taxon>Bacilli</taxon>
        <taxon>Bacillales</taxon>
        <taxon>Paenibacillaceae</taxon>
        <taxon>Paenibacillus</taxon>
    </lineage>
</organism>
<gene>
    <name evidence="2" type="ORF">EJC50_24845</name>
</gene>
<dbReference type="AlphaFoldDB" id="A0A3Q8X7V1"/>
<evidence type="ECO:0000256" key="1">
    <source>
        <dbReference type="SAM" id="Phobius"/>
    </source>
</evidence>
<evidence type="ECO:0000313" key="2">
    <source>
        <dbReference type="EMBL" id="AZN42554.1"/>
    </source>
</evidence>
<reference evidence="3" key="1">
    <citation type="submission" date="2018-12" db="EMBL/GenBank/DDBJ databases">
        <title>Genome sequence of Peanibacillus sp.</title>
        <authorList>
            <person name="Subramani G."/>
            <person name="Srinivasan S."/>
            <person name="Kim M.K."/>
        </authorList>
    </citation>
    <scope>NUCLEOTIDE SEQUENCE [LARGE SCALE GENOMIC DNA]</scope>
    <source>
        <strain evidence="3">18JY67-1</strain>
    </source>
</reference>
<sequence length="176" mass="19778">MRFMLISLASTVAFIVLFLSSAWMLGGFELAFRSWVWTTAIALSVILVITFLISCIVSLQRYKQSASLLIRLIGTTVLSASILLLLFFGAFGTIFSTKPEHIVDRNGVKMVAVVTAWLDVDVDYYEHKNWLVHGKKVLISEWYGSGGYDPFTRESVPAPVRIIYYDENGKSIKSIK</sequence>
<dbReference type="RefSeq" id="WP_126018374.1">
    <property type="nucleotide sequence ID" value="NZ_CP034437.1"/>
</dbReference>
<dbReference type="OrthoDB" id="2085819at2"/>
<dbReference type="EMBL" id="CP034437">
    <property type="protein sequence ID" value="AZN42554.1"/>
    <property type="molecule type" value="Genomic_DNA"/>
</dbReference>
<keyword evidence="1" id="KW-0472">Membrane</keyword>
<feature type="transmembrane region" description="Helical" evidence="1">
    <location>
        <begin position="69"/>
        <end position="95"/>
    </location>
</feature>
<protein>
    <submittedName>
        <fullName evidence="2">Uncharacterized protein</fullName>
    </submittedName>
</protein>
<keyword evidence="3" id="KW-1185">Reference proteome</keyword>
<accession>A0A3Q8X7V1</accession>
<evidence type="ECO:0000313" key="3">
    <source>
        <dbReference type="Proteomes" id="UP000272528"/>
    </source>
</evidence>
<proteinExistence type="predicted"/>
<keyword evidence="1" id="KW-1133">Transmembrane helix</keyword>
<dbReference type="Proteomes" id="UP000272528">
    <property type="component" value="Chromosome"/>
</dbReference>
<name>A0A3Q8X7V1_9BACL</name>
<keyword evidence="1" id="KW-0812">Transmembrane</keyword>
<dbReference type="KEGG" id="palb:EJC50_24845"/>